<organism evidence="2 3">
    <name type="scientific">Culex pipiens pipiens</name>
    <name type="common">Northern house mosquito</name>
    <dbReference type="NCBI Taxonomy" id="38569"/>
    <lineage>
        <taxon>Eukaryota</taxon>
        <taxon>Metazoa</taxon>
        <taxon>Ecdysozoa</taxon>
        <taxon>Arthropoda</taxon>
        <taxon>Hexapoda</taxon>
        <taxon>Insecta</taxon>
        <taxon>Pterygota</taxon>
        <taxon>Neoptera</taxon>
        <taxon>Endopterygota</taxon>
        <taxon>Diptera</taxon>
        <taxon>Nematocera</taxon>
        <taxon>Culicoidea</taxon>
        <taxon>Culicidae</taxon>
        <taxon>Culicinae</taxon>
        <taxon>Culicini</taxon>
        <taxon>Culex</taxon>
        <taxon>Culex</taxon>
    </lineage>
</organism>
<comment type="caution">
    <text evidence="2">The sequence shown here is derived from an EMBL/GenBank/DDBJ whole genome shotgun (WGS) entry which is preliminary data.</text>
</comment>
<feature type="region of interest" description="Disordered" evidence="1">
    <location>
        <begin position="51"/>
        <end position="71"/>
    </location>
</feature>
<reference evidence="2 3" key="1">
    <citation type="submission" date="2024-05" db="EMBL/GenBank/DDBJ databases">
        <title>Culex pipiens pipiens assembly and annotation.</title>
        <authorList>
            <person name="Alout H."/>
            <person name="Durand T."/>
        </authorList>
    </citation>
    <scope>NUCLEOTIDE SEQUENCE [LARGE SCALE GENOMIC DNA]</scope>
    <source>
        <strain evidence="2">HA-2024</strain>
        <tissue evidence="2">Whole body</tissue>
    </source>
</reference>
<proteinExistence type="predicted"/>
<evidence type="ECO:0000313" key="3">
    <source>
        <dbReference type="Proteomes" id="UP001562425"/>
    </source>
</evidence>
<name>A0ABD1D632_CULPP</name>
<dbReference type="AlphaFoldDB" id="A0ABD1D632"/>
<evidence type="ECO:0000313" key="2">
    <source>
        <dbReference type="EMBL" id="KAL1395042.1"/>
    </source>
</evidence>
<keyword evidence="3" id="KW-1185">Reference proteome</keyword>
<gene>
    <name evidence="2" type="ORF">pipiens_011529</name>
</gene>
<dbReference type="EMBL" id="JBEHCU010007326">
    <property type="protein sequence ID" value="KAL1395042.1"/>
    <property type="molecule type" value="Genomic_DNA"/>
</dbReference>
<evidence type="ECO:0000256" key="1">
    <source>
        <dbReference type="SAM" id="MobiDB-lite"/>
    </source>
</evidence>
<sequence>MECDQRAYERPAFWRIPKAKTFEIPFMKKRVSFSEKVSQFGRAVVAHTQGIPLRTPEEIDSGGIGTTDQQA</sequence>
<protein>
    <submittedName>
        <fullName evidence="2">Uncharacterized protein</fullName>
    </submittedName>
</protein>
<accession>A0ABD1D632</accession>
<dbReference type="Proteomes" id="UP001562425">
    <property type="component" value="Unassembled WGS sequence"/>
</dbReference>